<keyword evidence="2" id="KW-1185">Reference proteome</keyword>
<accession>A0ABP0KNB7</accession>
<comment type="caution">
    <text evidence="1">The sequence shown here is derived from an EMBL/GenBank/DDBJ whole genome shotgun (WGS) entry which is preliminary data.</text>
</comment>
<protein>
    <submittedName>
        <fullName evidence="1">Uncharacterized protein</fullName>
    </submittedName>
</protein>
<dbReference type="Proteomes" id="UP001642484">
    <property type="component" value="Unassembled WGS sequence"/>
</dbReference>
<reference evidence="1 2" key="1">
    <citation type="submission" date="2024-02" db="EMBL/GenBank/DDBJ databases">
        <authorList>
            <person name="Chen Y."/>
            <person name="Shah S."/>
            <person name="Dougan E. K."/>
            <person name="Thang M."/>
            <person name="Chan C."/>
        </authorList>
    </citation>
    <scope>NUCLEOTIDE SEQUENCE [LARGE SCALE GENOMIC DNA]</scope>
</reference>
<name>A0ABP0KNB7_9DINO</name>
<evidence type="ECO:0000313" key="2">
    <source>
        <dbReference type="Proteomes" id="UP001642484"/>
    </source>
</evidence>
<organism evidence="1 2">
    <name type="scientific">Durusdinium trenchii</name>
    <dbReference type="NCBI Taxonomy" id="1381693"/>
    <lineage>
        <taxon>Eukaryota</taxon>
        <taxon>Sar</taxon>
        <taxon>Alveolata</taxon>
        <taxon>Dinophyceae</taxon>
        <taxon>Suessiales</taxon>
        <taxon>Symbiodiniaceae</taxon>
        <taxon>Durusdinium</taxon>
    </lineage>
</organism>
<sequence length="87" mass="9900">MAGHMLGFARVRRLLPLSRMTWRNIAVVAEQTPNPDSVMFYPTERDVLGEGIQTMRFSNKCRNKCWSSPVCITLDTLDVGWNTPSEV</sequence>
<dbReference type="Gene3D" id="3.30.1370.70">
    <property type="entry name" value="Scaffold protein Nfu/NifU, N-terminal domain"/>
    <property type="match status" value="1"/>
</dbReference>
<proteinExistence type="predicted"/>
<dbReference type="InterPro" id="IPR036498">
    <property type="entry name" value="Nfu/NifU_N_sf"/>
</dbReference>
<gene>
    <name evidence="1" type="ORF">CCMP2556_LOCUS17066</name>
</gene>
<evidence type="ECO:0000313" key="1">
    <source>
        <dbReference type="EMBL" id="CAK9028347.1"/>
    </source>
</evidence>
<dbReference type="EMBL" id="CAXAMN010009335">
    <property type="protein sequence ID" value="CAK9028347.1"/>
    <property type="molecule type" value="Genomic_DNA"/>
</dbReference>